<dbReference type="InterPro" id="IPR000315">
    <property type="entry name" value="Znf_B-box"/>
</dbReference>
<sequence>MPTKGGKVSFGGQLELPCAVHDDTESLFVCVQCSNLPVCTDCIKSTHSKHKVVKVDDHIPVLRKQVQQFVEKTKREKVDSMKQAVAVITEEVADNKTQGADIMENIDRRGKQLHEHLDKLINECKAECADTHLAYEQKLKSYNAKVLQRFAEIESDITTCKTSLKSSRTSDVISASQIASKQYKDIDHPWKPRFTVDEGEISTEEIRKLLVHLLVKQESKASESIKEKQTNPAKKVSTGCNKTCSKCNYRGSDFIHLVCIYK</sequence>
<organism evidence="2 3">
    <name type="scientific">Mizuhopecten yessoensis</name>
    <name type="common">Japanese scallop</name>
    <name type="synonym">Patinopecten yessoensis</name>
    <dbReference type="NCBI Taxonomy" id="6573"/>
    <lineage>
        <taxon>Eukaryota</taxon>
        <taxon>Metazoa</taxon>
        <taxon>Spiralia</taxon>
        <taxon>Lophotrochozoa</taxon>
        <taxon>Mollusca</taxon>
        <taxon>Bivalvia</taxon>
        <taxon>Autobranchia</taxon>
        <taxon>Pteriomorphia</taxon>
        <taxon>Pectinida</taxon>
        <taxon>Pectinoidea</taxon>
        <taxon>Pectinidae</taxon>
        <taxon>Mizuhopecten</taxon>
    </lineage>
</organism>
<protein>
    <recommendedName>
        <fullName evidence="1">B box-type domain-containing protein</fullName>
    </recommendedName>
</protein>
<dbReference type="Gene3D" id="3.30.160.60">
    <property type="entry name" value="Classic Zinc Finger"/>
    <property type="match status" value="1"/>
</dbReference>
<evidence type="ECO:0000313" key="2">
    <source>
        <dbReference type="EMBL" id="OWF40432.1"/>
    </source>
</evidence>
<dbReference type="EMBL" id="NEDP02005465">
    <property type="protein sequence ID" value="OWF40432.1"/>
    <property type="molecule type" value="Genomic_DNA"/>
</dbReference>
<gene>
    <name evidence="2" type="ORF">KP79_PYT16220</name>
</gene>
<feature type="domain" description="B box-type" evidence="1">
    <location>
        <begin position="17"/>
        <end position="55"/>
    </location>
</feature>
<dbReference type="Pfam" id="PF00643">
    <property type="entry name" value="zf-B_box"/>
    <property type="match status" value="1"/>
</dbReference>
<dbReference type="AlphaFoldDB" id="A0A210PVE8"/>
<proteinExistence type="predicted"/>
<dbReference type="CDD" id="cd19756">
    <property type="entry name" value="Bbox2"/>
    <property type="match status" value="1"/>
</dbReference>
<dbReference type="GO" id="GO:0008270">
    <property type="term" value="F:zinc ion binding"/>
    <property type="evidence" value="ECO:0007669"/>
    <property type="project" value="InterPro"/>
</dbReference>
<evidence type="ECO:0000313" key="3">
    <source>
        <dbReference type="Proteomes" id="UP000242188"/>
    </source>
</evidence>
<keyword evidence="3" id="KW-1185">Reference proteome</keyword>
<dbReference type="Proteomes" id="UP000242188">
    <property type="component" value="Unassembled WGS sequence"/>
</dbReference>
<accession>A0A210PVE8</accession>
<name>A0A210PVE8_MIZYE</name>
<reference evidence="2 3" key="1">
    <citation type="journal article" date="2017" name="Nat. Ecol. Evol.">
        <title>Scallop genome provides insights into evolution of bilaterian karyotype and development.</title>
        <authorList>
            <person name="Wang S."/>
            <person name="Zhang J."/>
            <person name="Jiao W."/>
            <person name="Li J."/>
            <person name="Xun X."/>
            <person name="Sun Y."/>
            <person name="Guo X."/>
            <person name="Huan P."/>
            <person name="Dong B."/>
            <person name="Zhang L."/>
            <person name="Hu X."/>
            <person name="Sun X."/>
            <person name="Wang J."/>
            <person name="Zhao C."/>
            <person name="Wang Y."/>
            <person name="Wang D."/>
            <person name="Huang X."/>
            <person name="Wang R."/>
            <person name="Lv J."/>
            <person name="Li Y."/>
            <person name="Zhang Z."/>
            <person name="Liu B."/>
            <person name="Lu W."/>
            <person name="Hui Y."/>
            <person name="Liang J."/>
            <person name="Zhou Z."/>
            <person name="Hou R."/>
            <person name="Li X."/>
            <person name="Liu Y."/>
            <person name="Li H."/>
            <person name="Ning X."/>
            <person name="Lin Y."/>
            <person name="Zhao L."/>
            <person name="Xing Q."/>
            <person name="Dou J."/>
            <person name="Li Y."/>
            <person name="Mao J."/>
            <person name="Guo H."/>
            <person name="Dou H."/>
            <person name="Li T."/>
            <person name="Mu C."/>
            <person name="Jiang W."/>
            <person name="Fu Q."/>
            <person name="Fu X."/>
            <person name="Miao Y."/>
            <person name="Liu J."/>
            <person name="Yu Q."/>
            <person name="Li R."/>
            <person name="Liao H."/>
            <person name="Li X."/>
            <person name="Kong Y."/>
            <person name="Jiang Z."/>
            <person name="Chourrout D."/>
            <person name="Li R."/>
            <person name="Bao Z."/>
        </authorList>
    </citation>
    <scope>NUCLEOTIDE SEQUENCE [LARGE SCALE GENOMIC DNA]</scope>
    <source>
        <strain evidence="2 3">PY_sf001</strain>
    </source>
</reference>
<comment type="caution">
    <text evidence="2">The sequence shown here is derived from an EMBL/GenBank/DDBJ whole genome shotgun (WGS) entry which is preliminary data.</text>
</comment>
<dbReference type="SUPFAM" id="SSF57845">
    <property type="entry name" value="B-box zinc-binding domain"/>
    <property type="match status" value="1"/>
</dbReference>
<evidence type="ECO:0000259" key="1">
    <source>
        <dbReference type="Pfam" id="PF00643"/>
    </source>
</evidence>